<name>A0A381YW09_9ZZZZ</name>
<organism evidence="1">
    <name type="scientific">marine metagenome</name>
    <dbReference type="NCBI Taxonomy" id="408172"/>
    <lineage>
        <taxon>unclassified sequences</taxon>
        <taxon>metagenomes</taxon>
        <taxon>ecological metagenomes</taxon>
    </lineage>
</organism>
<evidence type="ECO:0000313" key="1">
    <source>
        <dbReference type="EMBL" id="SVA80773.1"/>
    </source>
</evidence>
<reference evidence="1" key="1">
    <citation type="submission" date="2018-05" db="EMBL/GenBank/DDBJ databases">
        <authorList>
            <person name="Lanie J.A."/>
            <person name="Ng W.-L."/>
            <person name="Kazmierczak K.M."/>
            <person name="Andrzejewski T.M."/>
            <person name="Davidsen T.M."/>
            <person name="Wayne K.J."/>
            <person name="Tettelin H."/>
            <person name="Glass J.I."/>
            <person name="Rusch D."/>
            <person name="Podicherti R."/>
            <person name="Tsui H.-C.T."/>
            <person name="Winkler M.E."/>
        </authorList>
    </citation>
    <scope>NUCLEOTIDE SEQUENCE</scope>
</reference>
<accession>A0A381YW09</accession>
<protein>
    <submittedName>
        <fullName evidence="1">Uncharacterized protein</fullName>
    </submittedName>
</protein>
<proteinExistence type="predicted"/>
<gene>
    <name evidence="1" type="ORF">METZ01_LOCUS133627</name>
</gene>
<dbReference type="EMBL" id="UINC01019113">
    <property type="protein sequence ID" value="SVA80773.1"/>
    <property type="molecule type" value="Genomic_DNA"/>
</dbReference>
<dbReference type="AlphaFoldDB" id="A0A381YW09"/>
<sequence length="48" mass="5357">MILGLSVGPAMAEKVLRVAPHADLKNLDPIWTTAYITRNHGYMVYDTL</sequence>
<feature type="non-terminal residue" evidence="1">
    <location>
        <position position="48"/>
    </location>
</feature>